<sequence length="134" mass="15549">EDCLRLIYKDVVFMDDLRLTPEGDIDRKMLMENNTDIGKWAAFEYIRMKHVLDKSDLSNVDKDFKNMMEEVLRDTEKHQGLDVVMKSRVNILTSSIISTCHLSSLVHDDLLILAGETLPSFRPYDHSARSGWFI</sequence>
<evidence type="ECO:0000256" key="1">
    <source>
        <dbReference type="ARBA" id="ARBA00012418"/>
    </source>
</evidence>
<comment type="caution">
    <text evidence="6">The sequence shown here is derived from an EMBL/GenBank/DDBJ whole genome shotgun (WGS) entry which is preliminary data.</text>
</comment>
<gene>
    <name evidence="6" type="ORF">FWILDA_LOCUS19352</name>
</gene>
<reference evidence="6" key="1">
    <citation type="submission" date="2022-08" db="EMBL/GenBank/DDBJ databases">
        <authorList>
            <person name="Kallberg Y."/>
            <person name="Tangrot J."/>
            <person name="Rosling A."/>
        </authorList>
    </citation>
    <scope>NUCLEOTIDE SEQUENCE</scope>
    <source>
        <strain evidence="6">Wild A</strain>
    </source>
</reference>
<dbReference type="Gene3D" id="1.10.132.30">
    <property type="match status" value="1"/>
</dbReference>
<dbReference type="OrthoDB" id="270392at2759"/>
<evidence type="ECO:0000256" key="4">
    <source>
        <dbReference type="ARBA" id="ARBA00022695"/>
    </source>
</evidence>
<evidence type="ECO:0000313" key="6">
    <source>
        <dbReference type="EMBL" id="CAI2200000.1"/>
    </source>
</evidence>
<protein>
    <recommendedName>
        <fullName evidence="1">DNA-directed RNA polymerase</fullName>
        <ecNumber evidence="1">2.7.7.6</ecNumber>
    </recommendedName>
</protein>
<dbReference type="EC" id="2.7.7.6" evidence="1"/>
<feature type="non-terminal residue" evidence="6">
    <location>
        <position position="134"/>
    </location>
</feature>
<keyword evidence="5" id="KW-0804">Transcription</keyword>
<dbReference type="GO" id="GO:0003899">
    <property type="term" value="F:DNA-directed RNA polymerase activity"/>
    <property type="evidence" value="ECO:0007669"/>
    <property type="project" value="UniProtKB-EC"/>
</dbReference>
<dbReference type="GO" id="GO:0000428">
    <property type="term" value="C:DNA-directed RNA polymerase complex"/>
    <property type="evidence" value="ECO:0007669"/>
    <property type="project" value="UniProtKB-KW"/>
</dbReference>
<proteinExistence type="predicted"/>
<keyword evidence="3" id="KW-0808">Transferase</keyword>
<name>A0A9W4TCK3_9GLOM</name>
<dbReference type="EMBL" id="CAMKVN010022998">
    <property type="protein sequence ID" value="CAI2200000.1"/>
    <property type="molecule type" value="Genomic_DNA"/>
</dbReference>
<evidence type="ECO:0000256" key="2">
    <source>
        <dbReference type="ARBA" id="ARBA00022478"/>
    </source>
</evidence>
<organism evidence="6 7">
    <name type="scientific">Funneliformis geosporum</name>
    <dbReference type="NCBI Taxonomy" id="1117311"/>
    <lineage>
        <taxon>Eukaryota</taxon>
        <taxon>Fungi</taxon>
        <taxon>Fungi incertae sedis</taxon>
        <taxon>Mucoromycota</taxon>
        <taxon>Glomeromycotina</taxon>
        <taxon>Glomeromycetes</taxon>
        <taxon>Glomerales</taxon>
        <taxon>Glomeraceae</taxon>
        <taxon>Funneliformis</taxon>
    </lineage>
</organism>
<keyword evidence="4" id="KW-0548">Nucleotidyltransferase</keyword>
<dbReference type="AlphaFoldDB" id="A0A9W4TCK3"/>
<evidence type="ECO:0000256" key="3">
    <source>
        <dbReference type="ARBA" id="ARBA00022679"/>
    </source>
</evidence>
<dbReference type="Proteomes" id="UP001153678">
    <property type="component" value="Unassembled WGS sequence"/>
</dbReference>
<dbReference type="InterPro" id="IPR038120">
    <property type="entry name" value="Rpb1_funnel_sf"/>
</dbReference>
<keyword evidence="2" id="KW-0240">DNA-directed RNA polymerase</keyword>
<keyword evidence="7" id="KW-1185">Reference proteome</keyword>
<evidence type="ECO:0000313" key="7">
    <source>
        <dbReference type="Proteomes" id="UP001153678"/>
    </source>
</evidence>
<feature type="non-terminal residue" evidence="6">
    <location>
        <position position="1"/>
    </location>
</feature>
<accession>A0A9W4TCK3</accession>
<evidence type="ECO:0000256" key="5">
    <source>
        <dbReference type="ARBA" id="ARBA00023163"/>
    </source>
</evidence>